<feature type="domain" description="Response regulatory" evidence="3">
    <location>
        <begin position="12"/>
        <end position="130"/>
    </location>
</feature>
<dbReference type="AlphaFoldDB" id="A0A926WH51"/>
<dbReference type="CDD" id="cd17580">
    <property type="entry name" value="REC_2_DhkD-like"/>
    <property type="match status" value="1"/>
</dbReference>
<keyword evidence="1 2" id="KW-0597">Phosphoprotein</keyword>
<dbReference type="PROSITE" id="PS50110">
    <property type="entry name" value="RESPONSE_REGULATORY"/>
    <property type="match status" value="1"/>
</dbReference>
<keyword evidence="5" id="KW-1185">Reference proteome</keyword>
<sequence length="142" mass="15826">MCSQSIHLDNLRLLIVDDDSDTRQILTLLFELEGAEIISVASAHEAIEIISNFRPDILISDISLPDEDGCSLLPKVRNLEALKDKWVPAIAMTGWASAEDQEYTLKAGFQKHLCKPINLDELVSAVTSLVNSRQYVNNLQMC</sequence>
<dbReference type="Pfam" id="PF00072">
    <property type="entry name" value="Response_reg"/>
    <property type="match status" value="1"/>
</dbReference>
<organism evidence="4 5">
    <name type="scientific">Anabaena sphaerica FACHB-251</name>
    <dbReference type="NCBI Taxonomy" id="2692883"/>
    <lineage>
        <taxon>Bacteria</taxon>
        <taxon>Bacillati</taxon>
        <taxon>Cyanobacteriota</taxon>
        <taxon>Cyanophyceae</taxon>
        <taxon>Nostocales</taxon>
        <taxon>Nostocaceae</taxon>
        <taxon>Anabaena</taxon>
    </lineage>
</organism>
<accession>A0A926WH51</accession>
<dbReference type="Proteomes" id="UP000662185">
    <property type="component" value="Unassembled WGS sequence"/>
</dbReference>
<feature type="modified residue" description="4-aspartylphosphate" evidence="2">
    <location>
        <position position="61"/>
    </location>
</feature>
<evidence type="ECO:0000313" key="4">
    <source>
        <dbReference type="EMBL" id="MBD2293684.1"/>
    </source>
</evidence>
<evidence type="ECO:0000256" key="1">
    <source>
        <dbReference type="ARBA" id="ARBA00022553"/>
    </source>
</evidence>
<dbReference type="RefSeq" id="WP_190559344.1">
    <property type="nucleotide sequence ID" value="NZ_JACJQU010000004.1"/>
</dbReference>
<evidence type="ECO:0000259" key="3">
    <source>
        <dbReference type="PROSITE" id="PS50110"/>
    </source>
</evidence>
<comment type="caution">
    <text evidence="4">The sequence shown here is derived from an EMBL/GenBank/DDBJ whole genome shotgun (WGS) entry which is preliminary data.</text>
</comment>
<evidence type="ECO:0000313" key="5">
    <source>
        <dbReference type="Proteomes" id="UP000662185"/>
    </source>
</evidence>
<dbReference type="Gene3D" id="3.40.50.2300">
    <property type="match status" value="1"/>
</dbReference>
<dbReference type="EMBL" id="JACJQU010000004">
    <property type="protein sequence ID" value="MBD2293684.1"/>
    <property type="molecule type" value="Genomic_DNA"/>
</dbReference>
<evidence type="ECO:0000256" key="2">
    <source>
        <dbReference type="PROSITE-ProRule" id="PRU00169"/>
    </source>
</evidence>
<dbReference type="InterPro" id="IPR011006">
    <property type="entry name" value="CheY-like_superfamily"/>
</dbReference>
<proteinExistence type="predicted"/>
<protein>
    <submittedName>
        <fullName evidence="4">Response regulator</fullName>
    </submittedName>
</protein>
<dbReference type="PANTHER" id="PTHR44591:SF3">
    <property type="entry name" value="RESPONSE REGULATORY DOMAIN-CONTAINING PROTEIN"/>
    <property type="match status" value="1"/>
</dbReference>
<gene>
    <name evidence="4" type="ORF">H6G06_09325</name>
</gene>
<dbReference type="GO" id="GO:0000160">
    <property type="term" value="P:phosphorelay signal transduction system"/>
    <property type="evidence" value="ECO:0007669"/>
    <property type="project" value="InterPro"/>
</dbReference>
<dbReference type="InterPro" id="IPR050595">
    <property type="entry name" value="Bact_response_regulator"/>
</dbReference>
<dbReference type="PANTHER" id="PTHR44591">
    <property type="entry name" value="STRESS RESPONSE REGULATOR PROTEIN 1"/>
    <property type="match status" value="1"/>
</dbReference>
<dbReference type="InterPro" id="IPR001789">
    <property type="entry name" value="Sig_transdc_resp-reg_receiver"/>
</dbReference>
<dbReference type="SMART" id="SM00448">
    <property type="entry name" value="REC"/>
    <property type="match status" value="1"/>
</dbReference>
<dbReference type="SUPFAM" id="SSF52172">
    <property type="entry name" value="CheY-like"/>
    <property type="match status" value="1"/>
</dbReference>
<reference evidence="5" key="1">
    <citation type="journal article" date="2020" name="ISME J.">
        <title>Comparative genomics reveals insights into cyanobacterial evolution and habitat adaptation.</title>
        <authorList>
            <person name="Chen M.Y."/>
            <person name="Teng W.K."/>
            <person name="Zhao L."/>
            <person name="Hu C.X."/>
            <person name="Zhou Y.K."/>
            <person name="Han B.P."/>
            <person name="Song L.R."/>
            <person name="Shu W.S."/>
        </authorList>
    </citation>
    <scope>NUCLEOTIDE SEQUENCE [LARGE SCALE GENOMIC DNA]</scope>
    <source>
        <strain evidence="5">FACHB-251</strain>
    </source>
</reference>
<name>A0A926WH51_9NOST</name>